<proteinExistence type="predicted"/>
<keyword evidence="2" id="KW-1185">Reference proteome</keyword>
<name>A0ACC1L696_9FUNG</name>
<comment type="caution">
    <text evidence="1">The sequence shown here is derived from an EMBL/GenBank/DDBJ whole genome shotgun (WGS) entry which is preliminary data.</text>
</comment>
<evidence type="ECO:0000313" key="2">
    <source>
        <dbReference type="Proteomes" id="UP001140096"/>
    </source>
</evidence>
<accession>A0ACC1L696</accession>
<organism evidence="1 2">
    <name type="scientific">Coemansia furcata</name>
    <dbReference type="NCBI Taxonomy" id="417177"/>
    <lineage>
        <taxon>Eukaryota</taxon>
        <taxon>Fungi</taxon>
        <taxon>Fungi incertae sedis</taxon>
        <taxon>Zoopagomycota</taxon>
        <taxon>Kickxellomycotina</taxon>
        <taxon>Kickxellomycetes</taxon>
        <taxon>Kickxellales</taxon>
        <taxon>Kickxellaceae</taxon>
        <taxon>Coemansia</taxon>
    </lineage>
</organism>
<sequence>HITPLTSVLQSPQMRHRTRGQSISSAVASTSSRRRDSRADAKSPYSRPPTDPDPQTPRSPVSPVSPQSPKRTYRRHPKKDPNAPEKWRSAYQLFRDDVNRELQGQDIPFSEMSKIHSKRWTQLSSDQRATYVERSKIDKQEYKQKMELYEQTLEFKVMSMVVAFLETQ</sequence>
<dbReference type="EMBL" id="JANBUP010002024">
    <property type="protein sequence ID" value="KAJ2802268.1"/>
    <property type="molecule type" value="Genomic_DNA"/>
</dbReference>
<feature type="non-terminal residue" evidence="1">
    <location>
        <position position="1"/>
    </location>
</feature>
<reference evidence="1" key="1">
    <citation type="submission" date="2022-07" db="EMBL/GenBank/DDBJ databases">
        <title>Phylogenomic reconstructions and comparative analyses of Kickxellomycotina fungi.</title>
        <authorList>
            <person name="Reynolds N.K."/>
            <person name="Stajich J.E."/>
            <person name="Barry K."/>
            <person name="Grigoriev I.V."/>
            <person name="Crous P."/>
            <person name="Smith M.E."/>
        </authorList>
    </citation>
    <scope>NUCLEOTIDE SEQUENCE</scope>
    <source>
        <strain evidence="1">CBS 102833</strain>
    </source>
</reference>
<protein>
    <submittedName>
        <fullName evidence="1">Uncharacterized protein</fullName>
    </submittedName>
</protein>
<gene>
    <name evidence="1" type="ORF">H4S07_004735</name>
</gene>
<evidence type="ECO:0000313" key="1">
    <source>
        <dbReference type="EMBL" id="KAJ2802268.1"/>
    </source>
</evidence>
<dbReference type="Proteomes" id="UP001140096">
    <property type="component" value="Unassembled WGS sequence"/>
</dbReference>